<dbReference type="OrthoDB" id="72392at2759"/>
<reference evidence="3 4" key="1">
    <citation type="submission" date="2012-04" db="EMBL/GenBank/DDBJ databases">
        <title>The Genome Sequence of Saprolegnia declina VS20.</title>
        <authorList>
            <consortium name="The Broad Institute Genome Sequencing Platform"/>
            <person name="Russ C."/>
            <person name="Nusbaum C."/>
            <person name="Tyler B."/>
            <person name="van West P."/>
            <person name="Dieguez-Uribeondo J."/>
            <person name="de Bruijn I."/>
            <person name="Tripathy S."/>
            <person name="Jiang R."/>
            <person name="Young S.K."/>
            <person name="Zeng Q."/>
            <person name="Gargeya S."/>
            <person name="Fitzgerald M."/>
            <person name="Haas B."/>
            <person name="Abouelleil A."/>
            <person name="Alvarado L."/>
            <person name="Arachchi H.M."/>
            <person name="Berlin A."/>
            <person name="Chapman S.B."/>
            <person name="Goldberg J."/>
            <person name="Griggs A."/>
            <person name="Gujja S."/>
            <person name="Hansen M."/>
            <person name="Howarth C."/>
            <person name="Imamovic A."/>
            <person name="Larimer J."/>
            <person name="McCowen C."/>
            <person name="Montmayeur A."/>
            <person name="Murphy C."/>
            <person name="Neiman D."/>
            <person name="Pearson M."/>
            <person name="Priest M."/>
            <person name="Roberts A."/>
            <person name="Saif S."/>
            <person name="Shea T."/>
            <person name="Sisk P."/>
            <person name="Sykes S."/>
            <person name="Wortman J."/>
            <person name="Nusbaum C."/>
            <person name="Birren B."/>
        </authorList>
    </citation>
    <scope>NUCLEOTIDE SEQUENCE [LARGE SCALE GENOMIC DNA]</scope>
    <source>
        <strain evidence="3 4">VS20</strain>
    </source>
</reference>
<keyword evidence="1" id="KW-0677">Repeat</keyword>
<dbReference type="PANTHER" id="PTHR47447:SF17">
    <property type="entry name" value="OS12G0638900 PROTEIN"/>
    <property type="match status" value="1"/>
</dbReference>
<dbReference type="Gene3D" id="1.25.40.10">
    <property type="entry name" value="Tetratricopeptide repeat domain"/>
    <property type="match status" value="2"/>
</dbReference>
<keyword evidence="4" id="KW-1185">Reference proteome</keyword>
<evidence type="ECO:0000256" key="1">
    <source>
        <dbReference type="ARBA" id="ARBA00022737"/>
    </source>
</evidence>
<dbReference type="InterPro" id="IPR011990">
    <property type="entry name" value="TPR-like_helical_dom_sf"/>
</dbReference>
<dbReference type="GeneID" id="19943853"/>
<evidence type="ECO:0000256" key="2">
    <source>
        <dbReference type="SAM" id="MobiDB-lite"/>
    </source>
</evidence>
<feature type="compositionally biased region" description="Basic and acidic residues" evidence="2">
    <location>
        <begin position="461"/>
        <end position="484"/>
    </location>
</feature>
<dbReference type="InParanoid" id="T0S3R7"/>
<dbReference type="Proteomes" id="UP000030762">
    <property type="component" value="Unassembled WGS sequence"/>
</dbReference>
<evidence type="ECO:0000313" key="3">
    <source>
        <dbReference type="EMBL" id="EQC39698.1"/>
    </source>
</evidence>
<feature type="compositionally biased region" description="Basic residues" evidence="2">
    <location>
        <begin position="446"/>
        <end position="456"/>
    </location>
</feature>
<name>T0S3R7_SAPDV</name>
<dbReference type="OMA" id="WHYNTAL"/>
<dbReference type="VEuPathDB" id="FungiDB:SDRG_03126"/>
<evidence type="ECO:0008006" key="5">
    <source>
        <dbReference type="Google" id="ProtNLM"/>
    </source>
</evidence>
<organism evidence="3 4">
    <name type="scientific">Saprolegnia diclina (strain VS20)</name>
    <dbReference type="NCBI Taxonomy" id="1156394"/>
    <lineage>
        <taxon>Eukaryota</taxon>
        <taxon>Sar</taxon>
        <taxon>Stramenopiles</taxon>
        <taxon>Oomycota</taxon>
        <taxon>Saprolegniomycetes</taxon>
        <taxon>Saprolegniales</taxon>
        <taxon>Saprolegniaceae</taxon>
        <taxon>Saprolegnia</taxon>
    </lineage>
</organism>
<gene>
    <name evidence="3" type="ORF">SDRG_03126</name>
</gene>
<dbReference type="EMBL" id="JH767138">
    <property type="protein sequence ID" value="EQC39698.1"/>
    <property type="molecule type" value="Genomic_DNA"/>
</dbReference>
<dbReference type="AlphaFoldDB" id="T0S3R7"/>
<feature type="compositionally biased region" description="Basic and acidic residues" evidence="2">
    <location>
        <begin position="503"/>
        <end position="516"/>
    </location>
</feature>
<dbReference type="PANTHER" id="PTHR47447">
    <property type="entry name" value="OS03G0856100 PROTEIN"/>
    <property type="match status" value="1"/>
</dbReference>
<feature type="region of interest" description="Disordered" evidence="2">
    <location>
        <begin position="425"/>
        <end position="516"/>
    </location>
</feature>
<dbReference type="RefSeq" id="XP_008606970.1">
    <property type="nucleotide sequence ID" value="XM_008608748.1"/>
</dbReference>
<protein>
    <recommendedName>
        <fullName evidence="5">Pentacotripeptide-repeat region of PRORP domain-containing protein</fullName>
    </recommendedName>
</protein>
<sequence>MQRVAKQGLRRWLSSTHSSPLTKHFNENPEKAMAVFRGLDTLGMVPDAVQVRGILVTLSRGQHAAEVREVLEYAIKRDVAINWNDFFRSGVEHAQSSSSDLIALFESAVAINPSAMPTSSYITMIRQCLKTRDMARAVALYKHIQDHDFKLHQLNKSVMRVLSELGVAGVDAAAVAKAQNLTLDMYVHRTRSDGDMAAYLEAVLAVNPSCLVSCLRMILRKDTSPVPDHRHDQIQTHIADATPIFDYCSKHDLEIPPELFTWYFLKCKRIHANPSAVVTQFLAMMSAGRVSLSVATCMSAVHSCVGVRENQLAIEVLRVAIARDLPMDQWHYNTALWLCSKTTDSHMALALFNRMRATETIAPSEKTLTAVLLNLRQSTTGWDLPTVLAYFAQHKIKPTSWEYSQLVEILSSTPSIAYPVMEQLKPSKTDAPQPPTKKQPTEKPKRTPIHQTHRPRTASSESRREAYNPHSRDHRSSSNKERRLPKSWQPRQESPSEAPEPPKAPEPKKESSCSIM</sequence>
<proteinExistence type="predicted"/>
<evidence type="ECO:0000313" key="4">
    <source>
        <dbReference type="Proteomes" id="UP000030762"/>
    </source>
</evidence>
<accession>T0S3R7</accession>